<dbReference type="GO" id="GO:0009416">
    <property type="term" value="P:response to light stimulus"/>
    <property type="evidence" value="ECO:0007669"/>
    <property type="project" value="TreeGrafter"/>
</dbReference>
<feature type="binding site" evidence="8">
    <location>
        <position position="220"/>
    </location>
    <ligand>
        <name>FAD</name>
        <dbReference type="ChEBI" id="CHEBI:57692"/>
    </ligand>
</feature>
<dbReference type="Gene3D" id="1.10.579.10">
    <property type="entry name" value="DNA Cyclobutane Dipyrimidine Photolyase, subunit A, domain 3"/>
    <property type="match status" value="1"/>
</dbReference>
<organism evidence="12 13">
    <name type="scientific">Emcibacter nanhaiensis</name>
    <dbReference type="NCBI Taxonomy" id="1505037"/>
    <lineage>
        <taxon>Bacteria</taxon>
        <taxon>Pseudomonadati</taxon>
        <taxon>Pseudomonadota</taxon>
        <taxon>Alphaproteobacteria</taxon>
        <taxon>Emcibacterales</taxon>
        <taxon>Emcibacteraceae</taxon>
        <taxon>Emcibacter</taxon>
    </lineage>
</organism>
<accession>A0A501PB36</accession>
<feature type="binding site" evidence="8">
    <location>
        <position position="269"/>
    </location>
    <ligand>
        <name>FAD</name>
        <dbReference type="ChEBI" id="CHEBI:57692"/>
    </ligand>
</feature>
<dbReference type="InterPro" id="IPR036134">
    <property type="entry name" value="Crypto/Photolyase_FAD-like_sf"/>
</dbReference>
<dbReference type="InterPro" id="IPR036155">
    <property type="entry name" value="Crypto/Photolyase_N_sf"/>
</dbReference>
<keyword evidence="5 8" id="KW-0274">FAD</keyword>
<dbReference type="AlphaFoldDB" id="A0A501PB36"/>
<evidence type="ECO:0000256" key="1">
    <source>
        <dbReference type="ARBA" id="ARBA00001932"/>
    </source>
</evidence>
<evidence type="ECO:0000313" key="13">
    <source>
        <dbReference type="Proteomes" id="UP000319148"/>
    </source>
</evidence>
<dbReference type="InterPro" id="IPR018394">
    <property type="entry name" value="DNA_photolyase_1_CS_C"/>
</dbReference>
<evidence type="ECO:0000313" key="12">
    <source>
        <dbReference type="EMBL" id="TPD57282.1"/>
    </source>
</evidence>
<name>A0A501PB36_9PROT</name>
<dbReference type="PROSITE" id="PS51645">
    <property type="entry name" value="PHR_CRY_ALPHA_BETA"/>
    <property type="match status" value="1"/>
</dbReference>
<dbReference type="GO" id="GO:0000719">
    <property type="term" value="P:photoreactive repair"/>
    <property type="evidence" value="ECO:0007669"/>
    <property type="project" value="UniProtKB-ARBA"/>
</dbReference>
<feature type="site" description="Electron transfer via tryptophanyl radical" evidence="9">
    <location>
        <position position="303"/>
    </location>
</feature>
<feature type="domain" description="Photolyase/cryptochrome alpha/beta" evidence="11">
    <location>
        <begin position="1"/>
        <end position="127"/>
    </location>
</feature>
<dbReference type="GO" id="GO:0003677">
    <property type="term" value="F:DNA binding"/>
    <property type="evidence" value="ECO:0007669"/>
    <property type="project" value="TreeGrafter"/>
</dbReference>
<dbReference type="Pfam" id="PF00875">
    <property type="entry name" value="DNA_photolyase"/>
    <property type="match status" value="1"/>
</dbReference>
<feature type="binding site" evidence="8">
    <location>
        <begin position="369"/>
        <end position="371"/>
    </location>
    <ligand>
        <name>FAD</name>
        <dbReference type="ChEBI" id="CHEBI:57692"/>
    </ligand>
</feature>
<evidence type="ECO:0000256" key="8">
    <source>
        <dbReference type="PIRSR" id="PIRSR602081-1"/>
    </source>
</evidence>
<comment type="similarity">
    <text evidence="10">Belongs to the DNA photolyase family.</text>
</comment>
<dbReference type="Proteomes" id="UP000319148">
    <property type="component" value="Unassembled WGS sequence"/>
</dbReference>
<dbReference type="SUPFAM" id="SSF48173">
    <property type="entry name" value="Cryptochrome/photolyase FAD-binding domain"/>
    <property type="match status" value="1"/>
</dbReference>
<comment type="cofactor">
    <cofactor evidence="8">
        <name>FAD</name>
        <dbReference type="ChEBI" id="CHEBI:57692"/>
    </cofactor>
    <text evidence="8">Binds 1 FAD per subunit.</text>
</comment>
<dbReference type="RefSeq" id="WP_139941597.1">
    <property type="nucleotide sequence ID" value="NZ_JBHSYP010000005.1"/>
</dbReference>
<keyword evidence="13" id="KW-1185">Reference proteome</keyword>
<dbReference type="Gene3D" id="3.40.50.620">
    <property type="entry name" value="HUPs"/>
    <property type="match status" value="1"/>
</dbReference>
<evidence type="ECO:0000256" key="5">
    <source>
        <dbReference type="ARBA" id="ARBA00022827"/>
    </source>
</evidence>
<keyword evidence="6 10" id="KW-0157">Chromophore</keyword>
<keyword evidence="4 8" id="KW-0285">Flavoprotein</keyword>
<dbReference type="GO" id="GO:0003904">
    <property type="term" value="F:deoxyribodipyrimidine photo-lyase activity"/>
    <property type="evidence" value="ECO:0007669"/>
    <property type="project" value="UniProtKB-EC"/>
</dbReference>
<evidence type="ECO:0000256" key="9">
    <source>
        <dbReference type="PIRSR" id="PIRSR602081-2"/>
    </source>
</evidence>
<dbReference type="PROSITE" id="PS00394">
    <property type="entry name" value="DNA_PHOTOLYASES_1_1"/>
    <property type="match status" value="1"/>
</dbReference>
<proteinExistence type="inferred from homology"/>
<evidence type="ECO:0000256" key="10">
    <source>
        <dbReference type="RuleBase" id="RU004182"/>
    </source>
</evidence>
<evidence type="ECO:0000256" key="7">
    <source>
        <dbReference type="ARBA" id="ARBA00033999"/>
    </source>
</evidence>
<dbReference type="EC" id="4.1.99.3" evidence="2"/>
<keyword evidence="12" id="KW-0456">Lyase</keyword>
<dbReference type="PRINTS" id="PR00147">
    <property type="entry name" value="DNAPHOTLYASE"/>
</dbReference>
<evidence type="ECO:0000256" key="6">
    <source>
        <dbReference type="ARBA" id="ARBA00022991"/>
    </source>
</evidence>
<gene>
    <name evidence="12" type="ORF">FIV46_14230</name>
</gene>
<protein>
    <recommendedName>
        <fullName evidence="3">Deoxyribodipyrimidine photo-lyase</fullName>
        <ecNumber evidence="2">4.1.99.3</ecNumber>
    </recommendedName>
</protein>
<dbReference type="Gene3D" id="1.25.40.80">
    <property type="match status" value="1"/>
</dbReference>
<comment type="cofactor">
    <cofactor evidence="1">
        <name>(6R)-5,10-methylene-5,6,7,8-tetrahydrofolate</name>
        <dbReference type="ChEBI" id="CHEBI:15636"/>
    </cofactor>
</comment>
<dbReference type="EMBL" id="VFIY01000018">
    <property type="protein sequence ID" value="TPD57282.1"/>
    <property type="molecule type" value="Genomic_DNA"/>
</dbReference>
<comment type="caution">
    <text evidence="12">The sequence shown here is derived from an EMBL/GenBank/DDBJ whole genome shotgun (WGS) entry which is preliminary data.</text>
</comment>
<dbReference type="InterPro" id="IPR005101">
    <property type="entry name" value="Cryptochr/Photolyase_FAD-bd"/>
</dbReference>
<evidence type="ECO:0000256" key="2">
    <source>
        <dbReference type="ARBA" id="ARBA00013149"/>
    </source>
</evidence>
<dbReference type="InterPro" id="IPR002081">
    <property type="entry name" value="Cryptochrome/DNA_photolyase_1"/>
</dbReference>
<evidence type="ECO:0000256" key="4">
    <source>
        <dbReference type="ARBA" id="ARBA00022630"/>
    </source>
</evidence>
<dbReference type="PANTHER" id="PTHR11455">
    <property type="entry name" value="CRYPTOCHROME"/>
    <property type="match status" value="1"/>
</dbReference>
<feature type="site" description="Electron transfer via tryptophanyl radical" evidence="9">
    <location>
        <position position="356"/>
    </location>
</feature>
<evidence type="ECO:0000259" key="11">
    <source>
        <dbReference type="PROSITE" id="PS51645"/>
    </source>
</evidence>
<dbReference type="PROSITE" id="PS00691">
    <property type="entry name" value="DNA_PHOTOLYASES_1_2"/>
    <property type="match status" value="1"/>
</dbReference>
<evidence type="ECO:0000256" key="3">
    <source>
        <dbReference type="ARBA" id="ARBA00014046"/>
    </source>
</evidence>
<comment type="catalytic activity">
    <reaction evidence="7">
        <text>cyclobutadipyrimidine (in DNA) = 2 pyrimidine residues (in DNA).</text>
        <dbReference type="EC" id="4.1.99.3"/>
    </reaction>
</comment>
<dbReference type="InterPro" id="IPR014729">
    <property type="entry name" value="Rossmann-like_a/b/a_fold"/>
</dbReference>
<dbReference type="GO" id="GO:0071949">
    <property type="term" value="F:FAD binding"/>
    <property type="evidence" value="ECO:0007669"/>
    <property type="project" value="TreeGrafter"/>
</dbReference>
<dbReference type="SUPFAM" id="SSF52425">
    <property type="entry name" value="Cryptochrome/photolyase, N-terminal domain"/>
    <property type="match status" value="1"/>
</dbReference>
<sequence>MTTLVWLRRDLRLLDNPALSHAARQGRVLPVYILEDNEVPGMGRAGRWWLHHSLSALREQFRQRGCPLILRRGNPQQIIEDLVQEAEVTAVCWNRLYEPATIKRDAAIKEQLTFRGLEVRSFNGSLLNEPWAVETGQGGPYRVFTPYWRQAASQVAGDRILPVPELKGLESPVKSNDLRDWGLLPTKPDWSGGLAWRWTPGEKGALDRFDKFLETGLQKYAGYRDFPAENAISELSPHLHFGEISVRDIWNRLTPFEELAGIGRSANKFRSELGWREFSAHLLYHFPHIPTEPFRPEFSDFPWQQDDELLECWQQGMTGYPLVDAGMRELWQSGFMHNRVRMVVASFLTKNLLIPWQTGADWFWDTLVDADLANNSASWQWVAGCGADAAPYFRIFNPVTQGQKFDPQGKYIRQWVPELRDLDSDEIHAPWQVQKERTGGYPDPIIDLKATRERALAAYKSLK</sequence>
<dbReference type="FunFam" id="1.10.579.10:FF:000003">
    <property type="entry name" value="Deoxyribodipyrimidine photo-lyase"/>
    <property type="match status" value="1"/>
</dbReference>
<dbReference type="Pfam" id="PF03441">
    <property type="entry name" value="FAD_binding_7"/>
    <property type="match status" value="1"/>
</dbReference>
<feature type="site" description="Electron transfer via tryptophanyl radical" evidence="9">
    <location>
        <position position="379"/>
    </location>
</feature>
<dbReference type="InterPro" id="IPR006050">
    <property type="entry name" value="DNA_photolyase_N"/>
</dbReference>
<reference evidence="13" key="1">
    <citation type="submission" date="2019-06" db="EMBL/GenBank/DDBJ databases">
        <title>The complete genome of Emcibacter congregatus ZYLT.</title>
        <authorList>
            <person name="Zhao Z."/>
        </authorList>
    </citation>
    <scope>NUCLEOTIDE SEQUENCE [LARGE SCALE GENOMIC DNA]</scope>
    <source>
        <strain evidence="13">MCCC 1A06723</strain>
    </source>
</reference>
<dbReference type="OrthoDB" id="9772484at2"/>
<dbReference type="PANTHER" id="PTHR11455:SF9">
    <property type="entry name" value="CRYPTOCHROME CIRCADIAN CLOCK 5 ISOFORM X1"/>
    <property type="match status" value="1"/>
</dbReference>